<feature type="region of interest" description="Disordered" evidence="3">
    <location>
        <begin position="140"/>
        <end position="162"/>
    </location>
</feature>
<keyword evidence="1" id="KW-0560">Oxidoreductase</keyword>
<evidence type="ECO:0000259" key="5">
    <source>
        <dbReference type="Pfam" id="PF01370"/>
    </source>
</evidence>
<evidence type="ECO:0000313" key="6">
    <source>
        <dbReference type="EMBL" id="KAF2652330.1"/>
    </source>
</evidence>
<dbReference type="InterPro" id="IPR036291">
    <property type="entry name" value="NAD(P)-bd_dom_sf"/>
</dbReference>
<dbReference type="InterPro" id="IPR050425">
    <property type="entry name" value="NAD(P)_dehydrat-like"/>
</dbReference>
<protein>
    <submittedName>
        <fullName evidence="6">NAD-dependent epimerase/dehydratase</fullName>
    </submittedName>
</protein>
<gene>
    <name evidence="6" type="ORF">K491DRAFT_770026</name>
</gene>
<keyword evidence="4" id="KW-0812">Transmembrane</keyword>
<comment type="similarity">
    <text evidence="2">Belongs to the NAD(P)-dependent epimerase/dehydratase family. Dihydroflavonol-4-reductase subfamily.</text>
</comment>
<feature type="transmembrane region" description="Helical" evidence="4">
    <location>
        <begin position="6"/>
        <end position="27"/>
    </location>
</feature>
<dbReference type="PANTHER" id="PTHR10366:SF564">
    <property type="entry name" value="STEROL-4-ALPHA-CARBOXYLATE 3-DEHYDROGENASE, DECARBOXYLATING"/>
    <property type="match status" value="1"/>
</dbReference>
<evidence type="ECO:0000256" key="2">
    <source>
        <dbReference type="ARBA" id="ARBA00023445"/>
    </source>
</evidence>
<evidence type="ECO:0000256" key="3">
    <source>
        <dbReference type="SAM" id="MobiDB-lite"/>
    </source>
</evidence>
<keyword evidence="4" id="KW-0472">Membrane</keyword>
<dbReference type="AlphaFoldDB" id="A0A6A6SXR7"/>
<dbReference type="Proteomes" id="UP000799324">
    <property type="component" value="Unassembled WGS sequence"/>
</dbReference>
<proteinExistence type="inferred from homology"/>
<organism evidence="6 7">
    <name type="scientific">Lophiostoma macrostomum CBS 122681</name>
    <dbReference type="NCBI Taxonomy" id="1314788"/>
    <lineage>
        <taxon>Eukaryota</taxon>
        <taxon>Fungi</taxon>
        <taxon>Dikarya</taxon>
        <taxon>Ascomycota</taxon>
        <taxon>Pezizomycotina</taxon>
        <taxon>Dothideomycetes</taxon>
        <taxon>Pleosporomycetidae</taxon>
        <taxon>Pleosporales</taxon>
        <taxon>Lophiostomataceae</taxon>
        <taxon>Lophiostoma</taxon>
    </lineage>
</organism>
<evidence type="ECO:0000256" key="1">
    <source>
        <dbReference type="ARBA" id="ARBA00023002"/>
    </source>
</evidence>
<dbReference type="CDD" id="cd05227">
    <property type="entry name" value="AR_SDR_e"/>
    <property type="match status" value="1"/>
</dbReference>
<dbReference type="FunFam" id="3.40.50.720:FF:000336">
    <property type="entry name" value="Aldehyde reductase"/>
    <property type="match status" value="1"/>
</dbReference>
<dbReference type="EMBL" id="MU004404">
    <property type="protein sequence ID" value="KAF2652330.1"/>
    <property type="molecule type" value="Genomic_DNA"/>
</dbReference>
<dbReference type="SUPFAM" id="SSF51735">
    <property type="entry name" value="NAD(P)-binding Rossmann-fold domains"/>
    <property type="match status" value="1"/>
</dbReference>
<keyword evidence="7" id="KW-1185">Reference proteome</keyword>
<dbReference type="Pfam" id="PF01370">
    <property type="entry name" value="Epimerase"/>
    <property type="match status" value="1"/>
</dbReference>
<dbReference type="OrthoDB" id="2735536at2759"/>
<keyword evidence="4" id="KW-1133">Transmembrane helix</keyword>
<sequence>MAVNSQHLVLITGGSGFIGGYCILVALRDGYRVRTTVRSLDRADSVREMLCYGGVEKDSLGSIEFVAADLKDDSNWPEACAGCTYVLHVASPFPDAAPKHEQDLVVPAREGTLRVLRAAKEAKSVKRVVVTSSCAAISHGHPPERHEKTFTEEDWTDVDNPKSPVTAYQKSKTVAERLEVATVNPCGVYGPLSSTSVSASMKTIEFMMKSFPLIPQLGYGVVDVRDVADLHILAMTNPQASGERFIACADQYAELRDIAKILKQRFGNKAKKVLTRDAPNWLLKLAAYFDPQVALVASDLGKRYQESNAKAKRVLGWRPRSAEESIVDTTESMERFNLLT</sequence>
<reference evidence="6" key="1">
    <citation type="journal article" date="2020" name="Stud. Mycol.">
        <title>101 Dothideomycetes genomes: a test case for predicting lifestyles and emergence of pathogens.</title>
        <authorList>
            <person name="Haridas S."/>
            <person name="Albert R."/>
            <person name="Binder M."/>
            <person name="Bloem J."/>
            <person name="Labutti K."/>
            <person name="Salamov A."/>
            <person name="Andreopoulos B."/>
            <person name="Baker S."/>
            <person name="Barry K."/>
            <person name="Bills G."/>
            <person name="Bluhm B."/>
            <person name="Cannon C."/>
            <person name="Castanera R."/>
            <person name="Culley D."/>
            <person name="Daum C."/>
            <person name="Ezra D."/>
            <person name="Gonzalez J."/>
            <person name="Henrissat B."/>
            <person name="Kuo A."/>
            <person name="Liang C."/>
            <person name="Lipzen A."/>
            <person name="Lutzoni F."/>
            <person name="Magnuson J."/>
            <person name="Mondo S."/>
            <person name="Nolan M."/>
            <person name="Ohm R."/>
            <person name="Pangilinan J."/>
            <person name="Park H.-J."/>
            <person name="Ramirez L."/>
            <person name="Alfaro M."/>
            <person name="Sun H."/>
            <person name="Tritt A."/>
            <person name="Yoshinaga Y."/>
            <person name="Zwiers L.-H."/>
            <person name="Turgeon B."/>
            <person name="Goodwin S."/>
            <person name="Spatafora J."/>
            <person name="Crous P."/>
            <person name="Grigoriev I."/>
        </authorList>
    </citation>
    <scope>NUCLEOTIDE SEQUENCE</scope>
    <source>
        <strain evidence="6">CBS 122681</strain>
    </source>
</reference>
<evidence type="ECO:0000256" key="4">
    <source>
        <dbReference type="SAM" id="Phobius"/>
    </source>
</evidence>
<evidence type="ECO:0000313" key="7">
    <source>
        <dbReference type="Proteomes" id="UP000799324"/>
    </source>
</evidence>
<name>A0A6A6SXR7_9PLEO</name>
<accession>A0A6A6SXR7</accession>
<dbReference type="InterPro" id="IPR001509">
    <property type="entry name" value="Epimerase_deHydtase"/>
</dbReference>
<feature type="compositionally biased region" description="Basic and acidic residues" evidence="3">
    <location>
        <begin position="141"/>
        <end position="151"/>
    </location>
</feature>
<dbReference type="Gene3D" id="3.40.50.720">
    <property type="entry name" value="NAD(P)-binding Rossmann-like Domain"/>
    <property type="match status" value="1"/>
</dbReference>
<dbReference type="GO" id="GO:0016616">
    <property type="term" value="F:oxidoreductase activity, acting on the CH-OH group of donors, NAD or NADP as acceptor"/>
    <property type="evidence" value="ECO:0007669"/>
    <property type="project" value="TreeGrafter"/>
</dbReference>
<feature type="domain" description="NAD-dependent epimerase/dehydratase" evidence="5">
    <location>
        <begin position="9"/>
        <end position="242"/>
    </location>
</feature>
<dbReference type="PANTHER" id="PTHR10366">
    <property type="entry name" value="NAD DEPENDENT EPIMERASE/DEHYDRATASE"/>
    <property type="match status" value="1"/>
</dbReference>